<dbReference type="InterPro" id="IPR013087">
    <property type="entry name" value="Znf_C2H2_type"/>
</dbReference>
<sequence>MATQPGECISRLKRRYPLPVLLVFLQDAGPLLNEEGKDQLGLIESECRSANLCAPGLHKPWPASPSRGLGYTGTRSVTDDIHQASTPTSHIQNEHTAQLRRRTARGYKKERVACPFCSEANMSKSFSRKTDLKRHLEDYHGTNAQWLCLENGCGMSFDWEAARKSHVKQAHSNMRYSPKEAFIQLCPQLVFACGFTTCTRVFEATSAQDAGQVAKDYFRHVINHFNDKASDRTWSYSTRIRNLLRQNGVELYWKGRKRKRDGKEGHKTLEWQPHTSGVLRVMLETRHLPNVPLIVEWAVTLGSGQFPLPTLPAEMRLPVMESCKFCKDATVAQGLATEADWHHHQVMDAVSPLTGLAASELSESKMDNDLCLTGIFNQPPRLSPPGLSNVDAYGLHQQALMSYEPASWTGPQPGVLPRCLPPDSDHTGLSLQSALAPDPPNLMENDILHTTSYDTSPLQDWSSVFAHHALSFPHQADGPQANVKTGEYPNALHAEYWDGSTQNSVPISVESEHQGLQSEEENYQED</sequence>
<feature type="domain" description="C2H2-type" evidence="1">
    <location>
        <begin position="148"/>
        <end position="171"/>
    </location>
</feature>
<dbReference type="SMART" id="SM00355">
    <property type="entry name" value="ZnF_C2H2"/>
    <property type="match status" value="2"/>
</dbReference>
<dbReference type="RefSeq" id="XP_064673498.1">
    <property type="nucleotide sequence ID" value="XM_064814533.1"/>
</dbReference>
<proteinExistence type="predicted"/>
<gene>
    <name evidence="2" type="ORF">N656DRAFT_775926</name>
</gene>
<accession>A0AAN6YWB9</accession>
<evidence type="ECO:0000313" key="2">
    <source>
        <dbReference type="EMBL" id="KAK4115928.1"/>
    </source>
</evidence>
<organism evidence="2 3">
    <name type="scientific">Canariomyces notabilis</name>
    <dbReference type="NCBI Taxonomy" id="2074819"/>
    <lineage>
        <taxon>Eukaryota</taxon>
        <taxon>Fungi</taxon>
        <taxon>Dikarya</taxon>
        <taxon>Ascomycota</taxon>
        <taxon>Pezizomycotina</taxon>
        <taxon>Sordariomycetes</taxon>
        <taxon>Sordariomycetidae</taxon>
        <taxon>Sordariales</taxon>
        <taxon>Chaetomiaceae</taxon>
        <taxon>Canariomyces</taxon>
    </lineage>
</organism>
<dbReference type="Gene3D" id="3.30.160.60">
    <property type="entry name" value="Classic Zinc Finger"/>
    <property type="match status" value="1"/>
</dbReference>
<protein>
    <recommendedName>
        <fullName evidence="1">C2H2-type domain-containing protein</fullName>
    </recommendedName>
</protein>
<keyword evidence="3" id="KW-1185">Reference proteome</keyword>
<evidence type="ECO:0000259" key="1">
    <source>
        <dbReference type="PROSITE" id="PS00028"/>
    </source>
</evidence>
<dbReference type="PROSITE" id="PS00028">
    <property type="entry name" value="ZINC_FINGER_C2H2_1"/>
    <property type="match status" value="1"/>
</dbReference>
<dbReference type="AlphaFoldDB" id="A0AAN6YWB9"/>
<evidence type="ECO:0000313" key="3">
    <source>
        <dbReference type="Proteomes" id="UP001302812"/>
    </source>
</evidence>
<dbReference type="Proteomes" id="UP001302812">
    <property type="component" value="Unassembled WGS sequence"/>
</dbReference>
<comment type="caution">
    <text evidence="2">The sequence shown here is derived from an EMBL/GenBank/DDBJ whole genome shotgun (WGS) entry which is preliminary data.</text>
</comment>
<dbReference type="GeneID" id="89938658"/>
<name>A0AAN6YWB9_9PEZI</name>
<reference evidence="2" key="1">
    <citation type="journal article" date="2023" name="Mol. Phylogenet. Evol.">
        <title>Genome-scale phylogeny and comparative genomics of the fungal order Sordariales.</title>
        <authorList>
            <person name="Hensen N."/>
            <person name="Bonometti L."/>
            <person name="Westerberg I."/>
            <person name="Brannstrom I.O."/>
            <person name="Guillou S."/>
            <person name="Cros-Aarteil S."/>
            <person name="Calhoun S."/>
            <person name="Haridas S."/>
            <person name="Kuo A."/>
            <person name="Mondo S."/>
            <person name="Pangilinan J."/>
            <person name="Riley R."/>
            <person name="LaButti K."/>
            <person name="Andreopoulos B."/>
            <person name="Lipzen A."/>
            <person name="Chen C."/>
            <person name="Yan M."/>
            <person name="Daum C."/>
            <person name="Ng V."/>
            <person name="Clum A."/>
            <person name="Steindorff A."/>
            <person name="Ohm R.A."/>
            <person name="Martin F."/>
            <person name="Silar P."/>
            <person name="Natvig D.O."/>
            <person name="Lalanne C."/>
            <person name="Gautier V."/>
            <person name="Ament-Velasquez S.L."/>
            <person name="Kruys A."/>
            <person name="Hutchinson M.I."/>
            <person name="Powell A.J."/>
            <person name="Barry K."/>
            <person name="Miller A.N."/>
            <person name="Grigoriev I.V."/>
            <person name="Debuchy R."/>
            <person name="Gladieux P."/>
            <person name="Hiltunen Thoren M."/>
            <person name="Johannesson H."/>
        </authorList>
    </citation>
    <scope>NUCLEOTIDE SEQUENCE</scope>
    <source>
        <strain evidence="2">CBS 508.74</strain>
    </source>
</reference>
<reference evidence="2" key="2">
    <citation type="submission" date="2023-05" db="EMBL/GenBank/DDBJ databases">
        <authorList>
            <consortium name="Lawrence Berkeley National Laboratory"/>
            <person name="Steindorff A."/>
            <person name="Hensen N."/>
            <person name="Bonometti L."/>
            <person name="Westerberg I."/>
            <person name="Brannstrom I.O."/>
            <person name="Guillou S."/>
            <person name="Cros-Aarteil S."/>
            <person name="Calhoun S."/>
            <person name="Haridas S."/>
            <person name="Kuo A."/>
            <person name="Mondo S."/>
            <person name="Pangilinan J."/>
            <person name="Riley R."/>
            <person name="Labutti K."/>
            <person name="Andreopoulos B."/>
            <person name="Lipzen A."/>
            <person name="Chen C."/>
            <person name="Yanf M."/>
            <person name="Daum C."/>
            <person name="Ng V."/>
            <person name="Clum A."/>
            <person name="Ohm R."/>
            <person name="Martin F."/>
            <person name="Silar P."/>
            <person name="Natvig D."/>
            <person name="Lalanne C."/>
            <person name="Gautier V."/>
            <person name="Ament-Velasquez S.L."/>
            <person name="Kruys A."/>
            <person name="Hutchinson M.I."/>
            <person name="Powell A.J."/>
            <person name="Barry K."/>
            <person name="Miller A.N."/>
            <person name="Grigoriev I.V."/>
            <person name="Debuchy R."/>
            <person name="Gladieux P."/>
            <person name="Thoren M.H."/>
            <person name="Johannesson H."/>
        </authorList>
    </citation>
    <scope>NUCLEOTIDE SEQUENCE</scope>
    <source>
        <strain evidence="2">CBS 508.74</strain>
    </source>
</reference>
<dbReference type="EMBL" id="MU853334">
    <property type="protein sequence ID" value="KAK4115928.1"/>
    <property type="molecule type" value="Genomic_DNA"/>
</dbReference>